<evidence type="ECO:0000256" key="3">
    <source>
        <dbReference type="ARBA" id="ARBA00022692"/>
    </source>
</evidence>
<feature type="transmembrane region" description="Helical" evidence="6">
    <location>
        <begin position="39"/>
        <end position="68"/>
    </location>
</feature>
<keyword evidence="8" id="KW-1185">Reference proteome</keyword>
<gene>
    <name evidence="7" type="ORF">MJG50_14120</name>
</gene>
<dbReference type="RefSeq" id="WP_240256390.1">
    <property type="nucleotide sequence ID" value="NZ_JAKTTI010000023.1"/>
</dbReference>
<sequence>MFEAIIHGVILAFGLILPLGVQNIFVFSQGASQSSFLRAIPVIITAAICDTILILLAVLGVSFILLSLPRLKTIIFGGGIIFLIYMGWLIWKSEQAGESNKSKEGLSPKKQIMFAASVSLLNPHAILDTIGVIGTNSLSYSGDEKIAFTCATIVVSWLWFFGLAIVGRSVGRIDQTGNLLKVINKLSALIIWGVAVYMGVQLVAMLIM</sequence>
<evidence type="ECO:0000256" key="1">
    <source>
        <dbReference type="ARBA" id="ARBA00004651"/>
    </source>
</evidence>
<feature type="transmembrane region" description="Helical" evidence="6">
    <location>
        <begin position="112"/>
        <end position="134"/>
    </location>
</feature>
<dbReference type="EMBL" id="JAKTTI010000023">
    <property type="protein sequence ID" value="MCH1626470.1"/>
    <property type="molecule type" value="Genomic_DNA"/>
</dbReference>
<evidence type="ECO:0000256" key="2">
    <source>
        <dbReference type="ARBA" id="ARBA00022475"/>
    </source>
</evidence>
<comment type="subcellular location">
    <subcellularLocation>
        <location evidence="1">Cell membrane</location>
        <topology evidence="1">Multi-pass membrane protein</topology>
    </subcellularLocation>
</comment>
<feature type="transmembrane region" description="Helical" evidence="6">
    <location>
        <begin position="186"/>
        <end position="207"/>
    </location>
</feature>
<protein>
    <submittedName>
        <fullName evidence="7">LysE/ArgO family amino acid transporter</fullName>
    </submittedName>
</protein>
<organism evidence="7 8">
    <name type="scientific">Fredinandcohnia quinoae</name>
    <dbReference type="NCBI Taxonomy" id="2918902"/>
    <lineage>
        <taxon>Bacteria</taxon>
        <taxon>Bacillati</taxon>
        <taxon>Bacillota</taxon>
        <taxon>Bacilli</taxon>
        <taxon>Bacillales</taxon>
        <taxon>Bacillaceae</taxon>
        <taxon>Fredinandcohnia</taxon>
    </lineage>
</organism>
<reference evidence="7" key="1">
    <citation type="submission" date="2022-02" db="EMBL/GenBank/DDBJ databases">
        <title>Fredinandcohnia quinoae sp. nov. isolated from Chenopodium quinoa seeds.</title>
        <authorList>
            <person name="Saati-Santamaria Z."/>
            <person name="Flores-Felix J.D."/>
            <person name="Igual J.M."/>
            <person name="Velazquez E."/>
            <person name="Garcia-Fraile P."/>
            <person name="Martinez-Molina E."/>
        </authorList>
    </citation>
    <scope>NUCLEOTIDE SEQUENCE</scope>
    <source>
        <strain evidence="7">SECRCQ15</strain>
    </source>
</reference>
<dbReference type="Proteomes" id="UP001431131">
    <property type="component" value="Unassembled WGS sequence"/>
</dbReference>
<feature type="transmembrane region" description="Helical" evidence="6">
    <location>
        <begin position="146"/>
        <end position="166"/>
    </location>
</feature>
<dbReference type="GO" id="GO:0015171">
    <property type="term" value="F:amino acid transmembrane transporter activity"/>
    <property type="evidence" value="ECO:0007669"/>
    <property type="project" value="TreeGrafter"/>
</dbReference>
<evidence type="ECO:0000256" key="6">
    <source>
        <dbReference type="SAM" id="Phobius"/>
    </source>
</evidence>
<keyword evidence="3 6" id="KW-0812">Transmembrane</keyword>
<proteinExistence type="predicted"/>
<dbReference type="Pfam" id="PF01810">
    <property type="entry name" value="LysE"/>
    <property type="match status" value="1"/>
</dbReference>
<dbReference type="PANTHER" id="PTHR30086:SF20">
    <property type="entry name" value="ARGININE EXPORTER PROTEIN ARGO-RELATED"/>
    <property type="match status" value="1"/>
</dbReference>
<keyword evidence="2" id="KW-1003">Cell membrane</keyword>
<evidence type="ECO:0000256" key="4">
    <source>
        <dbReference type="ARBA" id="ARBA00022989"/>
    </source>
</evidence>
<keyword evidence="5 6" id="KW-0472">Membrane</keyword>
<dbReference type="InterPro" id="IPR001123">
    <property type="entry name" value="LeuE-type"/>
</dbReference>
<feature type="transmembrane region" description="Helical" evidence="6">
    <location>
        <begin position="74"/>
        <end position="91"/>
    </location>
</feature>
<dbReference type="PANTHER" id="PTHR30086">
    <property type="entry name" value="ARGININE EXPORTER PROTEIN ARGO"/>
    <property type="match status" value="1"/>
</dbReference>
<dbReference type="GO" id="GO:0005886">
    <property type="term" value="C:plasma membrane"/>
    <property type="evidence" value="ECO:0007669"/>
    <property type="project" value="UniProtKB-SubCell"/>
</dbReference>
<feature type="transmembrane region" description="Helical" evidence="6">
    <location>
        <begin position="6"/>
        <end position="27"/>
    </location>
</feature>
<evidence type="ECO:0000313" key="7">
    <source>
        <dbReference type="EMBL" id="MCH1626470.1"/>
    </source>
</evidence>
<evidence type="ECO:0000313" key="8">
    <source>
        <dbReference type="Proteomes" id="UP001431131"/>
    </source>
</evidence>
<name>A0AAW5E9Y0_9BACI</name>
<keyword evidence="4 6" id="KW-1133">Transmembrane helix</keyword>
<comment type="caution">
    <text evidence="7">The sequence shown here is derived from an EMBL/GenBank/DDBJ whole genome shotgun (WGS) entry which is preliminary data.</text>
</comment>
<dbReference type="AlphaFoldDB" id="A0AAW5E9Y0"/>
<evidence type="ECO:0000256" key="5">
    <source>
        <dbReference type="ARBA" id="ARBA00023136"/>
    </source>
</evidence>
<accession>A0AAW5E9Y0</accession>